<dbReference type="InterPro" id="IPR038732">
    <property type="entry name" value="HpyO/CreE_NAD-binding"/>
</dbReference>
<protein>
    <recommendedName>
        <fullName evidence="1">FAD-dependent urate hydroxylase HpyO/Asp monooxygenase CreE-like FAD/NAD(P)-binding domain-containing protein</fullName>
    </recommendedName>
</protein>
<feature type="domain" description="FAD-dependent urate hydroxylase HpyO/Asp monooxygenase CreE-like FAD/NAD(P)-binding" evidence="1">
    <location>
        <begin position="11"/>
        <end position="170"/>
    </location>
</feature>
<organism evidence="2 3">
    <name type="scientific">Sphingobacterium deserti</name>
    <dbReference type="NCBI Taxonomy" id="1229276"/>
    <lineage>
        <taxon>Bacteria</taxon>
        <taxon>Pseudomonadati</taxon>
        <taxon>Bacteroidota</taxon>
        <taxon>Sphingobacteriia</taxon>
        <taxon>Sphingobacteriales</taxon>
        <taxon>Sphingobacteriaceae</taxon>
        <taxon>Sphingobacterium</taxon>
    </lineage>
</organism>
<dbReference type="RefSeq" id="WP_037502445.1">
    <property type="nucleotide sequence ID" value="NZ_JJMU01000064.1"/>
</dbReference>
<accession>A0A0B8T225</accession>
<name>A0A0B8T225_9SPHI</name>
<reference evidence="2 3" key="2">
    <citation type="journal article" date="2015" name="PLoS ONE">
        <title>Whole-Genome Optical Mapping and Finished Genome Sequence of Sphingobacterium deserti sp. nov., a New Species Isolated from the Western Desert of China.</title>
        <authorList>
            <person name="Teng C."/>
            <person name="Zhou Z."/>
            <person name="Molnar I."/>
            <person name="Li X."/>
            <person name="Tang R."/>
            <person name="Chen M."/>
            <person name="Wang L."/>
            <person name="Su S."/>
            <person name="Zhang W."/>
            <person name="Lin M."/>
        </authorList>
    </citation>
    <scope>NUCLEOTIDE SEQUENCE [LARGE SCALE GENOMIC DNA]</scope>
    <source>
        <strain evidence="3">ACCC05744</strain>
    </source>
</reference>
<dbReference type="OrthoDB" id="6309046at2"/>
<dbReference type="AlphaFoldDB" id="A0A0B8T225"/>
<sequence>MKKESAFTRVAIIGAGPTALLLLRRLVDIYQGQLEVIIFEKSNRVGAGMPYSKRGANNEHITNISGNEIPRVLEPLEDWVKGLDQETLDRFDISATHFNAYKALPRLLFGKYLEAQFKQVLQEAKQQGMHIELQFKTTVLDIQYHANRGVTIVYQGGEQQVDKVLICTGHHWPKRLEGRQPNCFDSPYPPFKLAKATNYNVAIRGASLTAIDAVRTLARHNGYFYTDGDGVRQFELSSVSPRFKMTMHSRNGLLPAVRFHLEDPQLGRSALLSKEEIDQLLIDNDGFIPLDYMYEHVFLQSIQDKHPELYASVKGLRMEEFVAKMLEQREKVDPFELLQWEYEEAAKSIESRESVYWKEILAVLSFALNYPAKYFSAEDMRRLTTTLKPLISLIIAFVPQKSVEEILALHRAGVLDLVDVGDDSRVEPSGARGVDYYYTDEDGNEVSKHFPMFVDCVGQPALSYDDFPFAGLKANNTVVPARIRFANPEQGKHALEKGTKGIHKGEDDAYYLSVPGMAINDSFQATDAYGGANAAVYLLAVPFIGGYNPDYSGLDFAEEASLRVVKAMML</sequence>
<reference evidence="3" key="1">
    <citation type="submission" date="2014-04" db="EMBL/GenBank/DDBJ databases">
        <title>Whole-Genome optical mapping and complete genome sequence of Sphingobacterium deserti sp. nov., a new spaces isolated from desert in the west of China.</title>
        <authorList>
            <person name="Teng C."/>
            <person name="Zhou Z."/>
            <person name="Li X."/>
            <person name="Chen M."/>
            <person name="Lin M."/>
            <person name="Wang L."/>
            <person name="Su S."/>
            <person name="Zhang C."/>
            <person name="Zhang W."/>
        </authorList>
    </citation>
    <scope>NUCLEOTIDE SEQUENCE [LARGE SCALE GENOMIC DNA]</scope>
    <source>
        <strain evidence="3">ACCC05744</strain>
    </source>
</reference>
<dbReference type="InterPro" id="IPR052189">
    <property type="entry name" value="L-asp_N-monooxygenase_NS-form"/>
</dbReference>
<dbReference type="SUPFAM" id="SSF51905">
    <property type="entry name" value="FAD/NAD(P)-binding domain"/>
    <property type="match status" value="1"/>
</dbReference>
<proteinExistence type="predicted"/>
<dbReference type="PANTHER" id="PTHR40254">
    <property type="entry name" value="BLR0577 PROTEIN"/>
    <property type="match status" value="1"/>
</dbReference>
<evidence type="ECO:0000313" key="2">
    <source>
        <dbReference type="EMBL" id="KGE12813.1"/>
    </source>
</evidence>
<evidence type="ECO:0000313" key="3">
    <source>
        <dbReference type="Proteomes" id="UP000031802"/>
    </source>
</evidence>
<dbReference type="Proteomes" id="UP000031802">
    <property type="component" value="Unassembled WGS sequence"/>
</dbReference>
<dbReference type="EMBL" id="JJMU01000064">
    <property type="protein sequence ID" value="KGE12813.1"/>
    <property type="molecule type" value="Genomic_DNA"/>
</dbReference>
<comment type="caution">
    <text evidence="2">The sequence shown here is derived from an EMBL/GenBank/DDBJ whole genome shotgun (WGS) entry which is preliminary data.</text>
</comment>
<dbReference type="PANTHER" id="PTHR40254:SF1">
    <property type="entry name" value="BLR0577 PROTEIN"/>
    <property type="match status" value="1"/>
</dbReference>
<dbReference type="eggNOG" id="COG4529">
    <property type="taxonomic scope" value="Bacteria"/>
</dbReference>
<dbReference type="STRING" id="1229276.DI53_3407"/>
<dbReference type="Pfam" id="PF13454">
    <property type="entry name" value="NAD_binding_9"/>
    <property type="match status" value="1"/>
</dbReference>
<dbReference type="PATRIC" id="fig|1229276.3.peg.3519"/>
<keyword evidence="3" id="KW-1185">Reference proteome</keyword>
<evidence type="ECO:0000259" key="1">
    <source>
        <dbReference type="Pfam" id="PF13454"/>
    </source>
</evidence>
<gene>
    <name evidence="2" type="ORF">DI53_3407</name>
</gene>
<dbReference type="Gene3D" id="3.50.50.60">
    <property type="entry name" value="FAD/NAD(P)-binding domain"/>
    <property type="match status" value="1"/>
</dbReference>
<dbReference type="InterPro" id="IPR036188">
    <property type="entry name" value="FAD/NAD-bd_sf"/>
</dbReference>